<accession>A0A6C0DRT3</accession>
<proteinExistence type="predicted"/>
<evidence type="ECO:0000313" key="1">
    <source>
        <dbReference type="EMBL" id="QHT19437.1"/>
    </source>
</evidence>
<dbReference type="EMBL" id="MN739666">
    <property type="protein sequence ID" value="QHT19437.1"/>
    <property type="molecule type" value="Genomic_DNA"/>
</dbReference>
<dbReference type="AlphaFoldDB" id="A0A6C0DRT3"/>
<organism evidence="1">
    <name type="scientific">viral metagenome</name>
    <dbReference type="NCBI Taxonomy" id="1070528"/>
    <lineage>
        <taxon>unclassified sequences</taxon>
        <taxon>metagenomes</taxon>
        <taxon>organismal metagenomes</taxon>
    </lineage>
</organism>
<name>A0A6C0DRT3_9ZZZZ</name>
<sequence>MRSTRTGRLRRKAQRRTRRVKGGGVWRLPITAAESASGAALAQAWDFKYVSAHGATNDRVFVVPANTYVLFKSVAGSLGAREEAVDVLNFIYKIGTDEAWYTGQARAAAGEGLFASIVYDPAAPADHDRRAFYEPGDIIQDLNLTFANHDKPIFPVGVFQCPVPLTLKESFEEFNEGDRPLVPTTDASLFNRRENLFRDQIFGAQPQTRDSLYAVLRKLGPVVRGQKRLIVVDACRICHGPNNAGRVASVARTRRLSVSARCAGLPVPRPLMGAAALREFAHGRAGRAKPAALVARAKVVYGSLVDEEGEDGEPRDRVGSAIELDRLLTDMRAAGF</sequence>
<protein>
    <submittedName>
        <fullName evidence="1">Uncharacterized protein</fullName>
    </submittedName>
</protein>
<reference evidence="1" key="1">
    <citation type="journal article" date="2020" name="Nature">
        <title>Giant virus diversity and host interactions through global metagenomics.</title>
        <authorList>
            <person name="Schulz F."/>
            <person name="Roux S."/>
            <person name="Paez-Espino D."/>
            <person name="Jungbluth S."/>
            <person name="Walsh D.A."/>
            <person name="Denef V.J."/>
            <person name="McMahon K.D."/>
            <person name="Konstantinidis K.T."/>
            <person name="Eloe-Fadrosh E.A."/>
            <person name="Kyrpides N.C."/>
            <person name="Woyke T."/>
        </authorList>
    </citation>
    <scope>NUCLEOTIDE SEQUENCE</scope>
    <source>
        <strain evidence="1">GVMAG-M-3300023174-57</strain>
    </source>
</reference>